<reference evidence="3" key="1">
    <citation type="submission" date="2016-06" db="EMBL/GenBank/DDBJ databases">
        <title>Parallel loss of symbiosis genes in relatives of nitrogen-fixing non-legume Parasponia.</title>
        <authorList>
            <person name="Van Velzen R."/>
            <person name="Holmer R."/>
            <person name="Bu F."/>
            <person name="Rutten L."/>
            <person name="Van Zeijl A."/>
            <person name="Liu W."/>
            <person name="Santuari L."/>
            <person name="Cao Q."/>
            <person name="Sharma T."/>
            <person name="Shen D."/>
            <person name="Roswanjaya Y."/>
            <person name="Wardhani T."/>
            <person name="Kalhor M.S."/>
            <person name="Jansen J."/>
            <person name="Van den Hoogen J."/>
            <person name="Gungor B."/>
            <person name="Hartog M."/>
            <person name="Hontelez J."/>
            <person name="Verver J."/>
            <person name="Yang W.-C."/>
            <person name="Schijlen E."/>
            <person name="Repin R."/>
            <person name="Schilthuizen M."/>
            <person name="Schranz E."/>
            <person name="Heidstra R."/>
            <person name="Miyata K."/>
            <person name="Fedorova E."/>
            <person name="Kohlen W."/>
            <person name="Bisseling T."/>
            <person name="Smit S."/>
            <person name="Geurts R."/>
        </authorList>
    </citation>
    <scope>NUCLEOTIDE SEQUENCE [LARGE SCALE GENOMIC DNA]</scope>
    <source>
        <strain evidence="3">cv. WU1-14</strain>
    </source>
</reference>
<comment type="caution">
    <text evidence="2">The sequence shown here is derived from an EMBL/GenBank/DDBJ whole genome shotgun (WGS) entry which is preliminary data.</text>
</comment>
<evidence type="ECO:0000256" key="1">
    <source>
        <dbReference type="SAM" id="MobiDB-lite"/>
    </source>
</evidence>
<dbReference type="OrthoDB" id="10653555at2759"/>
<accession>A0A2P5CSL7</accession>
<feature type="compositionally biased region" description="Basic residues" evidence="1">
    <location>
        <begin position="67"/>
        <end position="77"/>
    </location>
</feature>
<dbReference type="EMBL" id="JXTB01000099">
    <property type="protein sequence ID" value="PON63966.1"/>
    <property type="molecule type" value="Genomic_DNA"/>
</dbReference>
<name>A0A2P5CSL7_PARAD</name>
<protein>
    <submittedName>
        <fullName evidence="2">Uncharacterized protein</fullName>
    </submittedName>
</protein>
<organism evidence="2 3">
    <name type="scientific">Parasponia andersonii</name>
    <name type="common">Sponia andersonii</name>
    <dbReference type="NCBI Taxonomy" id="3476"/>
    <lineage>
        <taxon>Eukaryota</taxon>
        <taxon>Viridiplantae</taxon>
        <taxon>Streptophyta</taxon>
        <taxon>Embryophyta</taxon>
        <taxon>Tracheophyta</taxon>
        <taxon>Spermatophyta</taxon>
        <taxon>Magnoliopsida</taxon>
        <taxon>eudicotyledons</taxon>
        <taxon>Gunneridae</taxon>
        <taxon>Pentapetalae</taxon>
        <taxon>rosids</taxon>
        <taxon>fabids</taxon>
        <taxon>Rosales</taxon>
        <taxon>Cannabaceae</taxon>
        <taxon>Parasponia</taxon>
    </lineage>
</organism>
<proteinExistence type="predicted"/>
<gene>
    <name evidence="2" type="ORF">PanWU01x14_127330</name>
</gene>
<feature type="region of interest" description="Disordered" evidence="1">
    <location>
        <begin position="64"/>
        <end position="85"/>
    </location>
</feature>
<evidence type="ECO:0000313" key="3">
    <source>
        <dbReference type="Proteomes" id="UP000237105"/>
    </source>
</evidence>
<evidence type="ECO:0000313" key="2">
    <source>
        <dbReference type="EMBL" id="PON63966.1"/>
    </source>
</evidence>
<feature type="non-terminal residue" evidence="2">
    <location>
        <position position="106"/>
    </location>
</feature>
<dbReference type="Proteomes" id="UP000237105">
    <property type="component" value="Unassembled WGS sequence"/>
</dbReference>
<keyword evidence="3" id="KW-1185">Reference proteome</keyword>
<sequence>MASLTGTLVSSSCVQTLGAPAPESTMNISSLKRKTFACKAFPLHRSDYRLLLLRCISIISEKEGKKTKQNKTKKPRPNNHQPQQSAGLYWHPQLTYPYILFLFYLK</sequence>
<dbReference type="AlphaFoldDB" id="A0A2P5CSL7"/>